<dbReference type="Pfam" id="PF02036">
    <property type="entry name" value="SCP2"/>
    <property type="match status" value="1"/>
</dbReference>
<evidence type="ECO:0000259" key="3">
    <source>
        <dbReference type="SMART" id="SM00244"/>
    </source>
</evidence>
<accession>A0A2T7P6X1</accession>
<dbReference type="PANTHER" id="PTHR10264">
    <property type="entry name" value="BAND 7 PROTEIN-RELATED"/>
    <property type="match status" value="1"/>
</dbReference>
<dbReference type="STRING" id="400727.A0A2T7P6X1"/>
<dbReference type="AlphaFoldDB" id="A0A2T7P6X1"/>
<feature type="transmembrane region" description="Helical" evidence="2">
    <location>
        <begin position="76"/>
        <end position="100"/>
    </location>
</feature>
<dbReference type="SUPFAM" id="SSF117892">
    <property type="entry name" value="Band 7/SPFH domain"/>
    <property type="match status" value="1"/>
</dbReference>
<dbReference type="InterPro" id="IPR001107">
    <property type="entry name" value="Band_7"/>
</dbReference>
<sequence>MLHPVEEGAKTTIIGPLQKKLDGLADFFSSSEHDPAASLANAPGLPAAPGPPGLPAAPGPPTAGLCSLRPVHRVGLLLAGLLLAALLLAGLLLAGLARLVGAAVGSLIPCSLHPSSKFSCAHSYLGRTFFDCRMEIVPGFEKIVVFRWGHLHQTKGPGMVFVMPLVDTYQKIDMRMKAFNVPPQQVITGDGAIIEVGADVYYRIADPEKSITKIQNLDKSTRVLVQTSLLNQLVRLPLTKIDGHRNSIAESVQTTSNKCSQEWGIEICRLELSQIKILQKSPSGQPKPSVVLPPGMGSLAGFAAAAECVAGGSVPEAFQQLASAFLSAQGQHNHAEEQNVKQSEPIPSPTLIYDDTTGSCGQVNIGSAASHKEPSVREILQLACRVLNESLVRKVDAVYQFQLHGEEGSVYFVDLKHGQGQVGEGVWSGEGDVDASLMMTVKDLQLMLTGQLKPFQAYMNGRLRVSGDLAAALRLETFVDKVVAQTKIS</sequence>
<dbReference type="SUPFAM" id="SSF55718">
    <property type="entry name" value="SCP-like"/>
    <property type="match status" value="1"/>
</dbReference>
<protein>
    <recommendedName>
        <fullName evidence="3">Band 7 domain-containing protein</fullName>
    </recommendedName>
</protein>
<dbReference type="InterPro" id="IPR036013">
    <property type="entry name" value="Band_7/SPFH_dom_sf"/>
</dbReference>
<dbReference type="InterPro" id="IPR001972">
    <property type="entry name" value="Stomatin_HflK_fam"/>
</dbReference>
<dbReference type="InterPro" id="IPR003033">
    <property type="entry name" value="SCP2_sterol-bd_dom"/>
</dbReference>
<name>A0A2T7P6X1_POMCA</name>
<feature type="domain" description="Band 7" evidence="3">
    <location>
        <begin position="132"/>
        <end position="285"/>
    </location>
</feature>
<dbReference type="FunFam" id="3.30.479.30:FF:000004">
    <property type="entry name" value="Putative membrane protease family, stomatin"/>
    <property type="match status" value="1"/>
</dbReference>
<evidence type="ECO:0000313" key="4">
    <source>
        <dbReference type="EMBL" id="PVD29170.1"/>
    </source>
</evidence>
<gene>
    <name evidence="4" type="ORF">C0Q70_11767</name>
</gene>
<dbReference type="Proteomes" id="UP000245119">
    <property type="component" value="Linkage Group LG6"/>
</dbReference>
<organism evidence="4 5">
    <name type="scientific">Pomacea canaliculata</name>
    <name type="common">Golden apple snail</name>
    <dbReference type="NCBI Taxonomy" id="400727"/>
    <lineage>
        <taxon>Eukaryota</taxon>
        <taxon>Metazoa</taxon>
        <taxon>Spiralia</taxon>
        <taxon>Lophotrochozoa</taxon>
        <taxon>Mollusca</taxon>
        <taxon>Gastropoda</taxon>
        <taxon>Caenogastropoda</taxon>
        <taxon>Architaenioglossa</taxon>
        <taxon>Ampullarioidea</taxon>
        <taxon>Ampullariidae</taxon>
        <taxon>Pomacea</taxon>
    </lineage>
</organism>
<dbReference type="InterPro" id="IPR036527">
    <property type="entry name" value="SCP2_sterol-bd_dom_sf"/>
</dbReference>
<dbReference type="PANTHER" id="PTHR10264:SF130">
    <property type="entry name" value="STOMATIN-LIKE PROTEIN 1"/>
    <property type="match status" value="1"/>
</dbReference>
<dbReference type="GO" id="GO:0009898">
    <property type="term" value="C:cytoplasmic side of plasma membrane"/>
    <property type="evidence" value="ECO:0007669"/>
    <property type="project" value="UniProtKB-ARBA"/>
</dbReference>
<proteinExistence type="inferred from homology"/>
<dbReference type="Pfam" id="PF01145">
    <property type="entry name" value="Band_7"/>
    <property type="match status" value="1"/>
</dbReference>
<dbReference type="PRINTS" id="PR00721">
    <property type="entry name" value="STOMATIN"/>
</dbReference>
<evidence type="ECO:0000256" key="1">
    <source>
        <dbReference type="ARBA" id="ARBA00008164"/>
    </source>
</evidence>
<dbReference type="OrthoDB" id="3592703at2759"/>
<keyword evidence="2" id="KW-0472">Membrane</keyword>
<comment type="caution">
    <text evidence="4">The sequence shown here is derived from an EMBL/GenBank/DDBJ whole genome shotgun (WGS) entry which is preliminary data.</text>
</comment>
<keyword evidence="5" id="KW-1185">Reference proteome</keyword>
<reference evidence="4 5" key="1">
    <citation type="submission" date="2018-04" db="EMBL/GenBank/DDBJ databases">
        <title>The genome of golden apple snail Pomacea canaliculata provides insight into stress tolerance and invasive adaptation.</title>
        <authorList>
            <person name="Liu C."/>
            <person name="Liu B."/>
            <person name="Ren Y."/>
            <person name="Zhang Y."/>
            <person name="Wang H."/>
            <person name="Li S."/>
            <person name="Jiang F."/>
            <person name="Yin L."/>
            <person name="Zhang G."/>
            <person name="Qian W."/>
            <person name="Fan W."/>
        </authorList>
    </citation>
    <scope>NUCLEOTIDE SEQUENCE [LARGE SCALE GENOMIC DNA]</scope>
    <source>
        <strain evidence="4">SZHN2017</strain>
        <tissue evidence="4">Muscle</tissue>
    </source>
</reference>
<comment type="similarity">
    <text evidence="1">Belongs to the band 7/mec-2 family.</text>
</comment>
<evidence type="ECO:0000313" key="5">
    <source>
        <dbReference type="Proteomes" id="UP000245119"/>
    </source>
</evidence>
<evidence type="ECO:0000256" key="2">
    <source>
        <dbReference type="SAM" id="Phobius"/>
    </source>
</evidence>
<dbReference type="Gene3D" id="3.30.479.30">
    <property type="entry name" value="Band 7 domain"/>
    <property type="match status" value="1"/>
</dbReference>
<dbReference type="EMBL" id="PZQS01000006">
    <property type="protein sequence ID" value="PVD29170.1"/>
    <property type="molecule type" value="Genomic_DNA"/>
</dbReference>
<dbReference type="InterPro" id="IPR043202">
    <property type="entry name" value="Band-7_stomatin-like"/>
</dbReference>
<keyword evidence="2" id="KW-0812">Transmembrane</keyword>
<dbReference type="Gene3D" id="3.30.1050.10">
    <property type="entry name" value="SCP2 sterol-binding domain"/>
    <property type="match status" value="1"/>
</dbReference>
<dbReference type="SMART" id="SM00244">
    <property type="entry name" value="PHB"/>
    <property type="match status" value="1"/>
</dbReference>
<keyword evidence="2" id="KW-1133">Transmembrane helix</keyword>